<keyword evidence="1" id="KW-1133">Transmembrane helix</keyword>
<dbReference type="EMBL" id="LVWB01000010">
    <property type="protein sequence ID" value="ONI59683.1"/>
    <property type="molecule type" value="Genomic_DNA"/>
</dbReference>
<dbReference type="InterPro" id="IPR001328">
    <property type="entry name" value="Pept_tRNA_hydro"/>
</dbReference>
<dbReference type="InterPro" id="IPR036416">
    <property type="entry name" value="Pept_tRNA_hydro_sf"/>
</dbReference>
<dbReference type="OrthoDB" id="9800507at2"/>
<sequence length="70" mass="7810">MFIIAGIGNPGNEMTAIIFLLWQLIVFIHFINSLLGKKFSTEISDENLDGIKTILVKPQTFMNSSGKIHC</sequence>
<dbReference type="AlphaFoldDB" id="A0A1V2N7V9"/>
<gene>
    <name evidence="2" type="ORF">AYO25_02755</name>
</gene>
<name>A0A1V2N7V9_9HYPH</name>
<accession>A0A1V2N7V9</accession>
<dbReference type="Gene3D" id="3.40.50.1470">
    <property type="entry name" value="Peptidyl-tRNA hydrolase"/>
    <property type="match status" value="1"/>
</dbReference>
<keyword evidence="1" id="KW-0812">Transmembrane</keyword>
<keyword evidence="1" id="KW-0472">Membrane</keyword>
<dbReference type="GO" id="GO:0004045">
    <property type="term" value="F:peptidyl-tRNA hydrolase activity"/>
    <property type="evidence" value="ECO:0007669"/>
    <property type="project" value="InterPro"/>
</dbReference>
<feature type="transmembrane region" description="Helical" evidence="1">
    <location>
        <begin position="16"/>
        <end position="35"/>
    </location>
</feature>
<reference evidence="2 3" key="1">
    <citation type="journal article" date="2017" name="PLoS ONE">
        <title>Genomic sequence of 'Candidatus Liberibacter solanacearum' haplotype C and its comparison with haplotype A and B genomes.</title>
        <authorList>
            <person name="Wang J."/>
            <person name="Haapalainen M."/>
            <person name="Schott T."/>
            <person name="Thompson S.M."/>
            <person name="Smith G.R."/>
            <person name="Nissinen A.I."/>
            <person name="Pirhonen M."/>
        </authorList>
    </citation>
    <scope>NUCLEOTIDE SEQUENCE [LARGE SCALE GENOMIC DNA]</scope>
    <source>
        <strain evidence="2 3">FIN111</strain>
    </source>
</reference>
<evidence type="ECO:0000256" key="1">
    <source>
        <dbReference type="SAM" id="Phobius"/>
    </source>
</evidence>
<protein>
    <submittedName>
        <fullName evidence="2">Uncharacterized protein</fullName>
    </submittedName>
</protein>
<evidence type="ECO:0000313" key="3">
    <source>
        <dbReference type="Proteomes" id="UP000189542"/>
    </source>
</evidence>
<dbReference type="Pfam" id="PF01195">
    <property type="entry name" value="Pept_tRNA_hydro"/>
    <property type="match status" value="1"/>
</dbReference>
<organism evidence="2 3">
    <name type="scientific">Candidatus Liberibacter solanacearum</name>
    <dbReference type="NCBI Taxonomy" id="556287"/>
    <lineage>
        <taxon>Bacteria</taxon>
        <taxon>Pseudomonadati</taxon>
        <taxon>Pseudomonadota</taxon>
        <taxon>Alphaproteobacteria</taxon>
        <taxon>Hyphomicrobiales</taxon>
        <taxon>Rhizobiaceae</taxon>
        <taxon>Liberibacter</taxon>
    </lineage>
</organism>
<proteinExistence type="predicted"/>
<comment type="caution">
    <text evidence="2">The sequence shown here is derived from an EMBL/GenBank/DDBJ whole genome shotgun (WGS) entry which is preliminary data.</text>
</comment>
<dbReference type="Proteomes" id="UP000189542">
    <property type="component" value="Unassembled WGS sequence"/>
</dbReference>
<dbReference type="RefSeq" id="WP_076969407.1">
    <property type="nucleotide sequence ID" value="NZ_LVWB01000010.1"/>
</dbReference>
<evidence type="ECO:0000313" key="2">
    <source>
        <dbReference type="EMBL" id="ONI59683.1"/>
    </source>
</evidence>
<dbReference type="SUPFAM" id="SSF53178">
    <property type="entry name" value="Peptidyl-tRNA hydrolase-like"/>
    <property type="match status" value="1"/>
</dbReference>